<proteinExistence type="predicted"/>
<protein>
    <submittedName>
        <fullName evidence="1">Uncharacterized protein</fullName>
    </submittedName>
</protein>
<gene>
    <name evidence="1" type="ORF">AVDCRST_MAG96-1441</name>
</gene>
<name>A0A6J4S5Q7_9BACT</name>
<feature type="non-terminal residue" evidence="1">
    <location>
        <position position="53"/>
    </location>
</feature>
<reference evidence="1" key="1">
    <citation type="submission" date="2020-02" db="EMBL/GenBank/DDBJ databases">
        <authorList>
            <person name="Meier V. D."/>
        </authorList>
    </citation>
    <scope>NUCLEOTIDE SEQUENCE</scope>
    <source>
        <strain evidence="1">AVDCRST_MAG96</strain>
    </source>
</reference>
<evidence type="ECO:0000313" key="1">
    <source>
        <dbReference type="EMBL" id="CAA9489505.1"/>
    </source>
</evidence>
<dbReference type="EMBL" id="CADCVN010000541">
    <property type="protein sequence ID" value="CAA9489505.1"/>
    <property type="molecule type" value="Genomic_DNA"/>
</dbReference>
<feature type="non-terminal residue" evidence="1">
    <location>
        <position position="1"/>
    </location>
</feature>
<dbReference type="AlphaFoldDB" id="A0A6J4S5Q7"/>
<accession>A0A6J4S5Q7</accession>
<sequence length="53" mass="5808">DSLFHRPVCLCCNCFSIDRPGNRQRPFTGTGVATSNCTPHSKFNISSAYLACL</sequence>
<organism evidence="1">
    <name type="scientific">uncultured Segetibacter sp</name>
    <dbReference type="NCBI Taxonomy" id="481133"/>
    <lineage>
        <taxon>Bacteria</taxon>
        <taxon>Pseudomonadati</taxon>
        <taxon>Bacteroidota</taxon>
        <taxon>Chitinophagia</taxon>
        <taxon>Chitinophagales</taxon>
        <taxon>Chitinophagaceae</taxon>
        <taxon>Segetibacter</taxon>
        <taxon>environmental samples</taxon>
    </lineage>
</organism>